<reference evidence="1 2" key="1">
    <citation type="submission" date="2021-08" db="EMBL/GenBank/DDBJ databases">
        <title>Caldovatus sediminis gen. nov., sp. nov., a moderately thermophilic bacterium isolated from a hot spring.</title>
        <authorList>
            <person name="Hu C.-J."/>
            <person name="Li W.-J."/>
            <person name="Xian W.-D."/>
        </authorList>
    </citation>
    <scope>NUCLEOTIDE SEQUENCE [LARGE SCALE GENOMIC DNA]</scope>
    <source>
        <strain evidence="1 2">SYSU G05006</strain>
    </source>
</reference>
<dbReference type="RefSeq" id="WP_220118808.1">
    <property type="nucleotide sequence ID" value="NZ_JAHZUY010000065.1"/>
</dbReference>
<dbReference type="Gene3D" id="2.30.110.10">
    <property type="entry name" value="Electron Transport, Fmn-binding Protein, Chain A"/>
    <property type="match status" value="1"/>
</dbReference>
<comment type="caution">
    <text evidence="1">The sequence shown here is derived from an EMBL/GenBank/DDBJ whole genome shotgun (WGS) entry which is preliminary data.</text>
</comment>
<name>A0ABS7F5Y9_9PROT</name>
<dbReference type="InterPro" id="IPR007396">
    <property type="entry name" value="TR_PAI2-type"/>
</dbReference>
<evidence type="ECO:0000313" key="2">
    <source>
        <dbReference type="Proteomes" id="UP001519924"/>
    </source>
</evidence>
<dbReference type="InterPro" id="IPR012349">
    <property type="entry name" value="Split_barrel_FMN-bd"/>
</dbReference>
<keyword evidence="2" id="KW-1185">Reference proteome</keyword>
<protein>
    <submittedName>
        <fullName evidence="1">FMN-binding negative transcriptional regulator</fullName>
    </submittedName>
</protein>
<dbReference type="PANTHER" id="PTHR35802:SF1">
    <property type="entry name" value="PROTEASE SYNTHASE AND SPORULATION PROTEIN PAI 2"/>
    <property type="match status" value="1"/>
</dbReference>
<dbReference type="PIRSF" id="PIRSF010372">
    <property type="entry name" value="PaiB"/>
    <property type="match status" value="1"/>
</dbReference>
<dbReference type="SUPFAM" id="SSF50475">
    <property type="entry name" value="FMN-binding split barrel"/>
    <property type="match status" value="1"/>
</dbReference>
<organism evidence="1 2">
    <name type="scientific">Caldovatus aquaticus</name>
    <dbReference type="NCBI Taxonomy" id="2865671"/>
    <lineage>
        <taxon>Bacteria</taxon>
        <taxon>Pseudomonadati</taxon>
        <taxon>Pseudomonadota</taxon>
        <taxon>Alphaproteobacteria</taxon>
        <taxon>Acetobacterales</taxon>
        <taxon>Roseomonadaceae</taxon>
        <taxon>Caldovatus</taxon>
    </lineage>
</organism>
<accession>A0ABS7F5Y9</accession>
<dbReference type="EMBL" id="JAHZUY010000065">
    <property type="protein sequence ID" value="MBW8271031.1"/>
    <property type="molecule type" value="Genomic_DNA"/>
</dbReference>
<proteinExistence type="predicted"/>
<dbReference type="Proteomes" id="UP001519924">
    <property type="component" value="Unassembled WGS sequence"/>
</dbReference>
<dbReference type="Pfam" id="PF04299">
    <property type="entry name" value="FMN_bind_2"/>
    <property type="match status" value="1"/>
</dbReference>
<gene>
    <name evidence="1" type="ORF">K1J50_16220</name>
</gene>
<dbReference type="PANTHER" id="PTHR35802">
    <property type="entry name" value="PROTEASE SYNTHASE AND SPORULATION PROTEIN PAI 2"/>
    <property type="match status" value="1"/>
</dbReference>
<evidence type="ECO:0000313" key="1">
    <source>
        <dbReference type="EMBL" id="MBW8271031.1"/>
    </source>
</evidence>
<sequence>MYNPPAFREERPEALRAMLESARLALLVSNGAEGVPEASHLPLVLAPEEGPHGTLYGHLARANPHWRGLAAAGRALAVFAGPEAYVSPSFYPSKAEHGRVVPTWNYVAVHARGPVEVFDDPARLRRVVERLTERHEAGRAAPWAVSDAPEEFVRAQLRGIVGVALRIESLAGKRKLSQNRSEADRAGVVAGLAASADPRDRALAEAMRGAGAAGAP</sequence>